<keyword evidence="6 8" id="KW-0472">Membrane</keyword>
<dbReference type="GO" id="GO:0022857">
    <property type="term" value="F:transmembrane transporter activity"/>
    <property type="evidence" value="ECO:0007669"/>
    <property type="project" value="InterPro"/>
</dbReference>
<reference evidence="9 10" key="1">
    <citation type="submission" date="2020-07" db="EMBL/GenBank/DDBJ databases">
        <title>Roseicoccus Jingziensis gen. nov., sp. nov., isolated from coastal seawater.</title>
        <authorList>
            <person name="Feng X."/>
        </authorList>
    </citation>
    <scope>NUCLEOTIDE SEQUENCE [LARGE SCALE GENOMIC DNA]</scope>
    <source>
        <strain evidence="9 10">N1E253</strain>
    </source>
</reference>
<keyword evidence="7" id="KW-0653">Protein transport</keyword>
<proteinExistence type="inferred from homology"/>
<dbReference type="AlphaFoldDB" id="A0A851GHP1"/>
<comment type="caution">
    <text evidence="9">The sequence shown here is derived from an EMBL/GenBank/DDBJ whole genome shotgun (WGS) entry which is preliminary data.</text>
</comment>
<feature type="transmembrane region" description="Helical" evidence="8">
    <location>
        <begin position="17"/>
        <end position="37"/>
    </location>
</feature>
<evidence type="ECO:0000256" key="6">
    <source>
        <dbReference type="ARBA" id="ARBA00023136"/>
    </source>
</evidence>
<name>A0A851GHP1_9BACT</name>
<dbReference type="EMBL" id="JACBAZ010000004">
    <property type="protein sequence ID" value="NWK56392.1"/>
    <property type="molecule type" value="Genomic_DNA"/>
</dbReference>
<keyword evidence="3" id="KW-1003">Cell membrane</keyword>
<protein>
    <submittedName>
        <fullName evidence="9">Biopolymer transporter ExbD</fullName>
    </submittedName>
</protein>
<comment type="subcellular location">
    <subcellularLocation>
        <location evidence="1">Cell membrane</location>
        <topology evidence="1">Single-pass membrane protein</topology>
    </subcellularLocation>
    <subcellularLocation>
        <location evidence="7">Cell membrane</location>
        <topology evidence="7">Single-pass type II membrane protein</topology>
    </subcellularLocation>
</comment>
<dbReference type="InterPro" id="IPR003400">
    <property type="entry name" value="ExbD"/>
</dbReference>
<gene>
    <name evidence="9" type="ORF">HW115_12280</name>
</gene>
<dbReference type="PANTHER" id="PTHR30558">
    <property type="entry name" value="EXBD MEMBRANE COMPONENT OF PMF-DRIVEN MACROMOLECULE IMPORT SYSTEM"/>
    <property type="match status" value="1"/>
</dbReference>
<evidence type="ECO:0000256" key="7">
    <source>
        <dbReference type="RuleBase" id="RU003879"/>
    </source>
</evidence>
<evidence type="ECO:0000256" key="4">
    <source>
        <dbReference type="ARBA" id="ARBA00022692"/>
    </source>
</evidence>
<accession>A0A851GHP1</accession>
<dbReference type="PANTHER" id="PTHR30558:SF3">
    <property type="entry name" value="BIOPOLYMER TRANSPORT PROTEIN EXBD-RELATED"/>
    <property type="match status" value="1"/>
</dbReference>
<dbReference type="RefSeq" id="WP_178933170.1">
    <property type="nucleotide sequence ID" value="NZ_JACBAZ010000004.1"/>
</dbReference>
<keyword evidence="5 8" id="KW-1133">Transmembrane helix</keyword>
<keyword evidence="10" id="KW-1185">Reference proteome</keyword>
<keyword evidence="7" id="KW-0813">Transport</keyword>
<evidence type="ECO:0000313" key="9">
    <source>
        <dbReference type="EMBL" id="NWK56392.1"/>
    </source>
</evidence>
<dbReference type="Pfam" id="PF02472">
    <property type="entry name" value="ExbD"/>
    <property type="match status" value="1"/>
</dbReference>
<dbReference type="GO" id="GO:0015031">
    <property type="term" value="P:protein transport"/>
    <property type="evidence" value="ECO:0007669"/>
    <property type="project" value="UniProtKB-KW"/>
</dbReference>
<comment type="similarity">
    <text evidence="2 7">Belongs to the ExbD/TolR family.</text>
</comment>
<evidence type="ECO:0000256" key="5">
    <source>
        <dbReference type="ARBA" id="ARBA00022989"/>
    </source>
</evidence>
<evidence type="ECO:0000256" key="3">
    <source>
        <dbReference type="ARBA" id="ARBA00022475"/>
    </source>
</evidence>
<evidence type="ECO:0000256" key="8">
    <source>
        <dbReference type="SAM" id="Phobius"/>
    </source>
</evidence>
<keyword evidence="4 7" id="KW-0812">Transmembrane</keyword>
<dbReference type="Proteomes" id="UP000557872">
    <property type="component" value="Unassembled WGS sequence"/>
</dbReference>
<organism evidence="9 10">
    <name type="scientific">Oceaniferula marina</name>
    <dbReference type="NCBI Taxonomy" id="2748318"/>
    <lineage>
        <taxon>Bacteria</taxon>
        <taxon>Pseudomonadati</taxon>
        <taxon>Verrucomicrobiota</taxon>
        <taxon>Verrucomicrobiia</taxon>
        <taxon>Verrucomicrobiales</taxon>
        <taxon>Verrucomicrobiaceae</taxon>
        <taxon>Oceaniferula</taxon>
    </lineage>
</organism>
<evidence type="ECO:0000256" key="2">
    <source>
        <dbReference type="ARBA" id="ARBA00005811"/>
    </source>
</evidence>
<evidence type="ECO:0000256" key="1">
    <source>
        <dbReference type="ARBA" id="ARBA00004162"/>
    </source>
</evidence>
<evidence type="ECO:0000313" key="10">
    <source>
        <dbReference type="Proteomes" id="UP000557872"/>
    </source>
</evidence>
<dbReference type="GO" id="GO:0005886">
    <property type="term" value="C:plasma membrane"/>
    <property type="evidence" value="ECO:0007669"/>
    <property type="project" value="UniProtKB-SubCell"/>
</dbReference>
<sequence length="160" mass="18423">MQIKRSKELDDDVDVSMSPLIDCVFLLLIFFLVTTMLKKTERRIPIRQPDAVLSVADTVKSDTMYIGLTKQGTIKRPLKQRDAFGRITYVDVPDLPAYLKILVAEGKKNRPLVIQVQKDVEFQDVLRVFDVCTIQGFSNVKTYSDSDNFQSIYRKEKDEN</sequence>